<dbReference type="GO" id="GO:0006747">
    <property type="term" value="P:FAD biosynthetic process"/>
    <property type="evidence" value="ECO:0007669"/>
    <property type="project" value="UniProtKB-UniRule"/>
</dbReference>
<dbReference type="PIRSF" id="PIRSF004491">
    <property type="entry name" value="FAD_Synth"/>
    <property type="match status" value="1"/>
</dbReference>
<dbReference type="InterPro" id="IPR023468">
    <property type="entry name" value="Riboflavin_kinase"/>
</dbReference>
<dbReference type="Gene3D" id="3.40.50.620">
    <property type="entry name" value="HUPs"/>
    <property type="match status" value="1"/>
</dbReference>
<dbReference type="GO" id="GO:0005524">
    <property type="term" value="F:ATP binding"/>
    <property type="evidence" value="ECO:0007669"/>
    <property type="project" value="UniProtKB-UniRule"/>
</dbReference>
<dbReference type="InterPro" id="IPR015865">
    <property type="entry name" value="Riboflavin_kinase_bac/euk"/>
</dbReference>
<dbReference type="GO" id="GO:0003919">
    <property type="term" value="F:FMN adenylyltransferase activity"/>
    <property type="evidence" value="ECO:0007669"/>
    <property type="project" value="UniProtKB-UniRule"/>
</dbReference>
<proteinExistence type="inferred from homology"/>
<evidence type="ECO:0000256" key="4">
    <source>
        <dbReference type="ARBA" id="ARBA00022630"/>
    </source>
</evidence>
<keyword evidence="8 15" id="KW-0547">Nucleotide-binding</keyword>
<keyword evidence="7 15" id="KW-0548">Nucleotidyltransferase</keyword>
<accession>A0A369KVT2</accession>
<dbReference type="Pfam" id="PF01687">
    <property type="entry name" value="Flavokinase"/>
    <property type="match status" value="1"/>
</dbReference>
<dbReference type="NCBIfam" id="TIGR00125">
    <property type="entry name" value="cyt_tran_rel"/>
    <property type="match status" value="1"/>
</dbReference>
<evidence type="ECO:0000256" key="11">
    <source>
        <dbReference type="ARBA" id="ARBA00022840"/>
    </source>
</evidence>
<dbReference type="NCBIfam" id="NF004162">
    <property type="entry name" value="PRK05627.1-5"/>
    <property type="match status" value="1"/>
</dbReference>
<evidence type="ECO:0000313" key="18">
    <source>
        <dbReference type="Proteomes" id="UP000253934"/>
    </source>
</evidence>
<gene>
    <name evidence="17" type="primary">ribF</name>
    <name evidence="17" type="ORF">DCC88_03185</name>
</gene>
<evidence type="ECO:0000256" key="14">
    <source>
        <dbReference type="ARBA" id="ARBA00049494"/>
    </source>
</evidence>
<comment type="catalytic activity">
    <reaction evidence="14 15">
        <text>FMN + ATP + H(+) = FAD + diphosphate</text>
        <dbReference type="Rhea" id="RHEA:17237"/>
        <dbReference type="ChEBI" id="CHEBI:15378"/>
        <dbReference type="ChEBI" id="CHEBI:30616"/>
        <dbReference type="ChEBI" id="CHEBI:33019"/>
        <dbReference type="ChEBI" id="CHEBI:57692"/>
        <dbReference type="ChEBI" id="CHEBI:58210"/>
        <dbReference type="EC" id="2.7.7.2"/>
    </reaction>
</comment>
<dbReference type="SMART" id="SM00904">
    <property type="entry name" value="Flavokinase"/>
    <property type="match status" value="1"/>
</dbReference>
<keyword evidence="6 15" id="KW-0808">Transferase</keyword>
<evidence type="ECO:0000256" key="5">
    <source>
        <dbReference type="ARBA" id="ARBA00022643"/>
    </source>
</evidence>
<evidence type="ECO:0000256" key="10">
    <source>
        <dbReference type="ARBA" id="ARBA00022827"/>
    </source>
</evidence>
<dbReference type="InterPro" id="IPR023465">
    <property type="entry name" value="Riboflavin_kinase_dom_sf"/>
</dbReference>
<dbReference type="UniPathway" id="UPA00277">
    <property type="reaction ID" value="UER00407"/>
</dbReference>
<dbReference type="EMBL" id="QOVW01000024">
    <property type="protein sequence ID" value="RDB36815.1"/>
    <property type="molecule type" value="Genomic_DNA"/>
</dbReference>
<comment type="caution">
    <text evidence="17">The sequence shown here is derived from an EMBL/GenBank/DDBJ whole genome shotgun (WGS) entry which is preliminary data.</text>
</comment>
<evidence type="ECO:0000256" key="8">
    <source>
        <dbReference type="ARBA" id="ARBA00022741"/>
    </source>
</evidence>
<keyword evidence="12" id="KW-0511">Multifunctional enzyme</keyword>
<feature type="domain" description="Riboflavin kinase" evidence="16">
    <location>
        <begin position="186"/>
        <end position="313"/>
    </location>
</feature>
<dbReference type="PANTHER" id="PTHR22749:SF6">
    <property type="entry name" value="RIBOFLAVIN KINASE"/>
    <property type="match status" value="1"/>
</dbReference>
<dbReference type="UniPathway" id="UPA00276">
    <property type="reaction ID" value="UER00406"/>
</dbReference>
<dbReference type="NCBIfam" id="TIGR00083">
    <property type="entry name" value="ribF"/>
    <property type="match status" value="1"/>
</dbReference>
<protein>
    <recommendedName>
        <fullName evidence="15">Riboflavin biosynthesis protein</fullName>
    </recommendedName>
    <domain>
        <recommendedName>
            <fullName evidence="15">Riboflavin kinase</fullName>
            <ecNumber evidence="15">2.7.1.26</ecNumber>
        </recommendedName>
        <alternativeName>
            <fullName evidence="15">Flavokinase</fullName>
        </alternativeName>
    </domain>
    <domain>
        <recommendedName>
            <fullName evidence="15">FMN adenylyltransferase</fullName>
            <ecNumber evidence="15">2.7.7.2</ecNumber>
        </recommendedName>
        <alternativeName>
            <fullName evidence="15">FAD pyrophosphorylase</fullName>
        </alternativeName>
        <alternativeName>
            <fullName evidence="15">FAD synthase</fullName>
        </alternativeName>
    </domain>
</protein>
<keyword evidence="11 15" id="KW-0067">ATP-binding</keyword>
<keyword evidence="18" id="KW-1185">Reference proteome</keyword>
<comment type="function">
    <text evidence="1">Catalyzes the phosphorylation of riboflavin to FMN followed by the adenylation of FMN to FAD.</text>
</comment>
<dbReference type="GO" id="GO:0008531">
    <property type="term" value="F:riboflavin kinase activity"/>
    <property type="evidence" value="ECO:0007669"/>
    <property type="project" value="UniProtKB-UniRule"/>
</dbReference>
<comment type="similarity">
    <text evidence="15">Belongs to the ribF family.</text>
</comment>
<evidence type="ECO:0000256" key="7">
    <source>
        <dbReference type="ARBA" id="ARBA00022695"/>
    </source>
</evidence>
<keyword evidence="10 15" id="KW-0274">FAD</keyword>
<dbReference type="GO" id="GO:0009398">
    <property type="term" value="P:FMN biosynthetic process"/>
    <property type="evidence" value="ECO:0007669"/>
    <property type="project" value="UniProtKB-UniRule"/>
</dbReference>
<keyword evidence="9 15" id="KW-0418">Kinase</keyword>
<dbReference type="PANTHER" id="PTHR22749">
    <property type="entry name" value="RIBOFLAVIN KINASE/FMN ADENYLYLTRANSFERASE"/>
    <property type="match status" value="1"/>
</dbReference>
<dbReference type="AlphaFoldDB" id="A0A369KVT2"/>
<comment type="pathway">
    <text evidence="3 15">Cofactor biosynthesis; FMN biosynthesis; FMN from riboflavin (ATP route): step 1/1.</text>
</comment>
<dbReference type="EC" id="2.7.1.26" evidence="15"/>
<evidence type="ECO:0000256" key="3">
    <source>
        <dbReference type="ARBA" id="ARBA00005201"/>
    </source>
</evidence>
<organism evidence="17 18">
    <name type="scientific">Spirobacillus cienkowskii</name>
    <dbReference type="NCBI Taxonomy" id="495820"/>
    <lineage>
        <taxon>Bacteria</taxon>
        <taxon>Pseudomonadati</taxon>
        <taxon>Bdellovibrionota</taxon>
        <taxon>Oligoflexia</taxon>
        <taxon>Silvanigrellales</taxon>
        <taxon>Spirobacillus</taxon>
    </lineage>
</organism>
<keyword evidence="4 15" id="KW-0285">Flavoprotein</keyword>
<sequence length="316" mass="35534">MSVKTIYKLFGNQEIINQKETVSFTIGNFDGVHAGHVYLIDQLKKLNAGIPIAILTFHPHPVSFFSPKNPKTLLSTLEDKVSLLLKIGVDVVVVQQFDNDFASLSSDEFCMWLKNNFNIYSVIIGHDFQYGKQRKGDFAHMKNFASKENWKIVQIPAFKMLDGQVVSSSLIRGALTCGDVEEVEKFLTRPYCLPGIVVKGDQRGRLIGFPTANIQLDDILVIPKYGVYACLVEIESNGVLLPAVMNCGVRPTIASGLKLQIEAHILDFSQEIYGSRVRFHIKKFIRGEMKFENLDELKQQIGKDVLLASQYFSINN</sequence>
<dbReference type="InterPro" id="IPR004821">
    <property type="entry name" value="Cyt_trans-like"/>
</dbReference>
<evidence type="ECO:0000256" key="13">
    <source>
        <dbReference type="ARBA" id="ARBA00047880"/>
    </source>
</evidence>
<dbReference type="EC" id="2.7.7.2" evidence="15"/>
<evidence type="ECO:0000256" key="6">
    <source>
        <dbReference type="ARBA" id="ARBA00022679"/>
    </source>
</evidence>
<evidence type="ECO:0000313" key="17">
    <source>
        <dbReference type="EMBL" id="RDB36815.1"/>
    </source>
</evidence>
<dbReference type="InterPro" id="IPR015864">
    <property type="entry name" value="FAD_synthase"/>
</dbReference>
<name>A0A369KVT2_9BACT</name>
<evidence type="ECO:0000256" key="1">
    <source>
        <dbReference type="ARBA" id="ARBA00002121"/>
    </source>
</evidence>
<dbReference type="GO" id="GO:0009231">
    <property type="term" value="P:riboflavin biosynthetic process"/>
    <property type="evidence" value="ECO:0007669"/>
    <property type="project" value="InterPro"/>
</dbReference>
<evidence type="ECO:0000256" key="2">
    <source>
        <dbReference type="ARBA" id="ARBA00004726"/>
    </source>
</evidence>
<dbReference type="InterPro" id="IPR014729">
    <property type="entry name" value="Rossmann-like_a/b/a_fold"/>
</dbReference>
<dbReference type="Proteomes" id="UP000253934">
    <property type="component" value="Unassembled WGS sequence"/>
</dbReference>
<evidence type="ECO:0000256" key="12">
    <source>
        <dbReference type="ARBA" id="ARBA00023268"/>
    </source>
</evidence>
<keyword evidence="5 15" id="KW-0288">FMN</keyword>
<dbReference type="CDD" id="cd02064">
    <property type="entry name" value="FAD_synthetase_N"/>
    <property type="match status" value="1"/>
</dbReference>
<dbReference type="SUPFAM" id="SSF82114">
    <property type="entry name" value="Riboflavin kinase-like"/>
    <property type="match status" value="1"/>
</dbReference>
<reference evidence="17" key="1">
    <citation type="submission" date="2018-04" db="EMBL/GenBank/DDBJ databases">
        <title>Draft genome sequence of the Candidatus Spirobacillus cienkowskii, a pathogen of freshwater Daphnia species, reconstructed from hemolymph metagenomic reads.</title>
        <authorList>
            <person name="Bresciani L."/>
            <person name="Lemos L.N."/>
            <person name="Wale N."/>
            <person name="Lin J.Y."/>
            <person name="Fernandes G.R."/>
            <person name="Duffy M.A."/>
            <person name="Rodrigues J.M."/>
        </authorList>
    </citation>
    <scope>NUCLEOTIDE SEQUENCE [LARGE SCALE GENOMIC DNA]</scope>
    <source>
        <strain evidence="17">Binning01</strain>
    </source>
</reference>
<evidence type="ECO:0000259" key="16">
    <source>
        <dbReference type="SMART" id="SM00904"/>
    </source>
</evidence>
<dbReference type="Pfam" id="PF06574">
    <property type="entry name" value="FAD_syn"/>
    <property type="match status" value="1"/>
</dbReference>
<comment type="pathway">
    <text evidence="2 15">Cofactor biosynthesis; FAD biosynthesis; FAD from FMN: step 1/1.</text>
</comment>
<evidence type="ECO:0000256" key="9">
    <source>
        <dbReference type="ARBA" id="ARBA00022777"/>
    </source>
</evidence>
<dbReference type="SUPFAM" id="SSF52374">
    <property type="entry name" value="Nucleotidylyl transferase"/>
    <property type="match status" value="1"/>
</dbReference>
<comment type="catalytic activity">
    <reaction evidence="13 15">
        <text>riboflavin + ATP = FMN + ADP + H(+)</text>
        <dbReference type="Rhea" id="RHEA:14357"/>
        <dbReference type="ChEBI" id="CHEBI:15378"/>
        <dbReference type="ChEBI" id="CHEBI:30616"/>
        <dbReference type="ChEBI" id="CHEBI:57986"/>
        <dbReference type="ChEBI" id="CHEBI:58210"/>
        <dbReference type="ChEBI" id="CHEBI:456216"/>
        <dbReference type="EC" id="2.7.1.26"/>
    </reaction>
</comment>
<evidence type="ECO:0000256" key="15">
    <source>
        <dbReference type="PIRNR" id="PIRNR004491"/>
    </source>
</evidence>
<dbReference type="InterPro" id="IPR002606">
    <property type="entry name" value="Riboflavin_kinase_bac"/>
</dbReference>
<dbReference type="Gene3D" id="2.40.30.30">
    <property type="entry name" value="Riboflavin kinase-like"/>
    <property type="match status" value="1"/>
</dbReference>